<feature type="transmembrane region" description="Helical" evidence="1">
    <location>
        <begin position="61"/>
        <end position="83"/>
    </location>
</feature>
<keyword evidence="1" id="KW-1133">Transmembrane helix</keyword>
<reference evidence="3" key="1">
    <citation type="submission" date="2018-02" db="EMBL/GenBank/DDBJ databases">
        <authorList>
            <person name="Hausmann B."/>
        </authorList>
    </citation>
    <scope>NUCLEOTIDE SEQUENCE [LARGE SCALE GENOMIC DNA]</scope>
    <source>
        <strain evidence="3">Peat soil MAG SbA5</strain>
    </source>
</reference>
<evidence type="ECO:0000256" key="1">
    <source>
        <dbReference type="SAM" id="Phobius"/>
    </source>
</evidence>
<proteinExistence type="predicted"/>
<accession>A0A2N9L7F4</accession>
<keyword evidence="1" id="KW-0812">Transmembrane</keyword>
<protein>
    <recommendedName>
        <fullName evidence="4">DoxX family protein</fullName>
    </recommendedName>
</protein>
<organism evidence="2 3">
    <name type="scientific">Candidatus Sulfuritelmatomonas gaucii</name>
    <dbReference type="NCBI Taxonomy" id="2043161"/>
    <lineage>
        <taxon>Bacteria</taxon>
        <taxon>Pseudomonadati</taxon>
        <taxon>Acidobacteriota</taxon>
        <taxon>Terriglobia</taxon>
        <taxon>Terriglobales</taxon>
        <taxon>Acidobacteriaceae</taxon>
        <taxon>Candidatus Sulfuritelmatomonas</taxon>
    </lineage>
</organism>
<sequence length="114" mass="12168">MIPLIVLLASFAVFRLAGFGVAYFAEWQHALRAALGVMFLLTASAHWGKRRPDLVRMVPRGFGNAGVWVTMTGIAEVLIAAGLQFSQTALPVAVAAVVMLVCLFPANLKAAREG</sequence>
<dbReference type="AlphaFoldDB" id="A0A2N9L7F4"/>
<dbReference type="EMBL" id="OKRB01000078">
    <property type="protein sequence ID" value="SPE19196.1"/>
    <property type="molecule type" value="Genomic_DNA"/>
</dbReference>
<evidence type="ECO:0000313" key="2">
    <source>
        <dbReference type="EMBL" id="SPE19196.1"/>
    </source>
</evidence>
<feature type="transmembrane region" description="Helical" evidence="1">
    <location>
        <begin position="29"/>
        <end position="49"/>
    </location>
</feature>
<name>A0A2N9L7F4_9BACT</name>
<evidence type="ECO:0008006" key="4">
    <source>
        <dbReference type="Google" id="ProtNLM"/>
    </source>
</evidence>
<feature type="transmembrane region" description="Helical" evidence="1">
    <location>
        <begin position="89"/>
        <end position="108"/>
    </location>
</feature>
<dbReference type="Proteomes" id="UP000239735">
    <property type="component" value="Unassembled WGS sequence"/>
</dbReference>
<gene>
    <name evidence="2" type="ORF">SBA5_220042</name>
</gene>
<keyword evidence="1" id="KW-0472">Membrane</keyword>
<evidence type="ECO:0000313" key="3">
    <source>
        <dbReference type="Proteomes" id="UP000239735"/>
    </source>
</evidence>